<evidence type="ECO:0000313" key="2">
    <source>
        <dbReference type="Proteomes" id="UP001178461"/>
    </source>
</evidence>
<keyword evidence="2" id="KW-1185">Reference proteome</keyword>
<gene>
    <name evidence="1" type="ORF">PODLI_1B028723</name>
</gene>
<protein>
    <submittedName>
        <fullName evidence="1">Uncharacterized protein</fullName>
    </submittedName>
</protein>
<organism evidence="1 2">
    <name type="scientific">Podarcis lilfordi</name>
    <name type="common">Lilford's wall lizard</name>
    <dbReference type="NCBI Taxonomy" id="74358"/>
    <lineage>
        <taxon>Eukaryota</taxon>
        <taxon>Metazoa</taxon>
        <taxon>Chordata</taxon>
        <taxon>Craniata</taxon>
        <taxon>Vertebrata</taxon>
        <taxon>Euteleostomi</taxon>
        <taxon>Lepidosauria</taxon>
        <taxon>Squamata</taxon>
        <taxon>Bifurcata</taxon>
        <taxon>Unidentata</taxon>
        <taxon>Episquamata</taxon>
        <taxon>Laterata</taxon>
        <taxon>Lacertibaenia</taxon>
        <taxon>Lacertidae</taxon>
        <taxon>Podarcis</taxon>
    </lineage>
</organism>
<sequence length="167" mass="16572">MCAGNYAQSGRTTSRRVGVSCCAACHLLCYRERDQEERCQLSNNPLQRQPGLLAPDLGGASVEGASCGRPRLSGEHLTSGAAGGAAQAAALESLPIPLAANVLEGDAAPGGGGGGGGGEGAAFPEERAACVTCNGFVRGSSFLVCKAKVDAAALAACRPSAPNPTVT</sequence>
<dbReference type="EMBL" id="OX395132">
    <property type="protein sequence ID" value="CAI5779693.1"/>
    <property type="molecule type" value="Genomic_DNA"/>
</dbReference>
<reference evidence="1" key="1">
    <citation type="submission" date="2022-12" db="EMBL/GenBank/DDBJ databases">
        <authorList>
            <person name="Alioto T."/>
            <person name="Alioto T."/>
            <person name="Gomez Garrido J."/>
        </authorList>
    </citation>
    <scope>NUCLEOTIDE SEQUENCE</scope>
</reference>
<dbReference type="Proteomes" id="UP001178461">
    <property type="component" value="Chromosome 7"/>
</dbReference>
<accession>A0AA35PBY1</accession>
<name>A0AA35PBY1_9SAUR</name>
<proteinExistence type="predicted"/>
<evidence type="ECO:0000313" key="1">
    <source>
        <dbReference type="EMBL" id="CAI5779693.1"/>
    </source>
</evidence>
<dbReference type="AlphaFoldDB" id="A0AA35PBY1"/>